<dbReference type="EMBL" id="JAESIY010000010">
    <property type="protein sequence ID" value="MBL3658074.1"/>
    <property type="molecule type" value="Genomic_DNA"/>
</dbReference>
<sequence>MQHYSYYKTLLLLISILSSFQILQAQERIKITVANAEDHEPIPFATIAFPKMQYGFSTNGNGQFLLPQETSYLHQTLSVSNIGFESFEDKVENIIKQKTDTIFLNPKTTMLSEIVVLAEKEDPKDIVNSVEKGLDDFLRKDSYYLYGFYKETIKVNSDYEGYTEAYGVFLISGYNPSYNRKNSIFSYDIAQWKNMRRSQYQLPSECNSQRKRTLEIDKLSRAKSEYLYDGPFNKKNKNKFRYTIDSLTVYDNSDVLVIGFSSLSSQKHSYSGQAFIKADDFALLRIEIKDQDASDILYESCKISRVATDFSLDFIKIDNKYYLKQADLNTSYYLNTDTLKESIQLQGGEFRDNKAPDLNYDQREILYNEMINPLISYEPTFWQVQQRPIAEKVKEDLSKEDNPLKKQFMFNNGRRVIPLPNDYTSYEQMHKEDNIFQMFLNSNY</sequence>
<accession>A0A937K0Y6</accession>
<proteinExistence type="predicted"/>
<dbReference type="AlphaFoldDB" id="A0A937K0Y6"/>
<dbReference type="GO" id="GO:0004180">
    <property type="term" value="F:carboxypeptidase activity"/>
    <property type="evidence" value="ECO:0007669"/>
    <property type="project" value="UniProtKB-KW"/>
</dbReference>
<dbReference type="Proteomes" id="UP000659388">
    <property type="component" value="Unassembled WGS sequence"/>
</dbReference>
<organism evidence="1 2">
    <name type="scientific">Fulvivirga sediminis</name>
    <dbReference type="NCBI Taxonomy" id="2803949"/>
    <lineage>
        <taxon>Bacteria</taxon>
        <taxon>Pseudomonadati</taxon>
        <taxon>Bacteroidota</taxon>
        <taxon>Cytophagia</taxon>
        <taxon>Cytophagales</taxon>
        <taxon>Fulvivirgaceae</taxon>
        <taxon>Fulvivirga</taxon>
    </lineage>
</organism>
<keyword evidence="1" id="KW-0378">Hydrolase</keyword>
<protein>
    <submittedName>
        <fullName evidence="1">Carboxypeptidase-like regulatory domain-containing protein</fullName>
    </submittedName>
</protein>
<reference evidence="1" key="1">
    <citation type="submission" date="2021-01" db="EMBL/GenBank/DDBJ databases">
        <title>Fulvivirga kasyanovii gen. nov., sp nov., a novel member of the phylum Bacteroidetes isolated from seawater in a mussel farm.</title>
        <authorList>
            <person name="Zhao L.-H."/>
            <person name="Wang Z.-J."/>
        </authorList>
    </citation>
    <scope>NUCLEOTIDE SEQUENCE</scope>
    <source>
        <strain evidence="1">2943</strain>
    </source>
</reference>
<name>A0A937K0Y6_9BACT</name>
<comment type="caution">
    <text evidence="1">The sequence shown here is derived from an EMBL/GenBank/DDBJ whole genome shotgun (WGS) entry which is preliminary data.</text>
</comment>
<keyword evidence="2" id="KW-1185">Reference proteome</keyword>
<dbReference type="RefSeq" id="WP_202245866.1">
    <property type="nucleotide sequence ID" value="NZ_JAESIY010000010.1"/>
</dbReference>
<evidence type="ECO:0000313" key="2">
    <source>
        <dbReference type="Proteomes" id="UP000659388"/>
    </source>
</evidence>
<dbReference type="SUPFAM" id="SSF49464">
    <property type="entry name" value="Carboxypeptidase regulatory domain-like"/>
    <property type="match status" value="1"/>
</dbReference>
<dbReference type="InterPro" id="IPR008969">
    <property type="entry name" value="CarboxyPept-like_regulatory"/>
</dbReference>
<keyword evidence="1" id="KW-0121">Carboxypeptidase</keyword>
<keyword evidence="1" id="KW-0645">Protease</keyword>
<gene>
    <name evidence="1" type="ORF">JL102_18125</name>
</gene>
<dbReference type="Pfam" id="PF13715">
    <property type="entry name" value="CarbopepD_reg_2"/>
    <property type="match status" value="1"/>
</dbReference>
<evidence type="ECO:0000313" key="1">
    <source>
        <dbReference type="EMBL" id="MBL3658074.1"/>
    </source>
</evidence>